<dbReference type="Proteomes" id="UP000038040">
    <property type="component" value="Unplaced"/>
</dbReference>
<feature type="compositionally biased region" description="Basic and acidic residues" evidence="1">
    <location>
        <begin position="417"/>
        <end position="427"/>
    </location>
</feature>
<sequence>LHFSKITFTASSVYDPFGKTSFIELNKQRRGHYERPSREKIYNRPPPPVKKIYLRKNGDINYRPKLFIWRIWLIPRLKELIEEAGSFVGIEKGETLHLYDYQGSEITNENDIRDGMLYVVAGEEDFDMRSSDLPNYVNTVRSAPNVTSTDSRSANKSRVNLMNGSVNFPEKEAVDPLQSNIATENNNDPYCVVANSPNKKRYFNVPPVPHEPLVSNYGYEDRYGDFDNCDIFANGDRSRTRKKHNFTGHGKPTVKNQSIMRESGEEIGELHGRKRGMNPNHKMTNGAARRSRSEVIYNRKDQTHPDVYIIYVFLNGQGMESQYINFKRSQLEKGMDFILELIARRFSVKPSRLCNMDGKKIHRISDMMSRGAYVLVPIGQAFRETWYFLPDNAIDTRSVLLRLNKKIHSDAEKIMERNNQRDRLKQLRERHRSKVRASMARTRQQNR</sequence>
<organism evidence="3 4">
    <name type="scientific">Dracunculus medinensis</name>
    <name type="common">Guinea worm</name>
    <dbReference type="NCBI Taxonomy" id="318479"/>
    <lineage>
        <taxon>Eukaryota</taxon>
        <taxon>Metazoa</taxon>
        <taxon>Ecdysozoa</taxon>
        <taxon>Nematoda</taxon>
        <taxon>Chromadorea</taxon>
        <taxon>Rhabditida</taxon>
        <taxon>Spirurina</taxon>
        <taxon>Dracunculoidea</taxon>
        <taxon>Dracunculidae</taxon>
        <taxon>Dracunculus</taxon>
    </lineage>
</organism>
<reference evidence="4" key="1">
    <citation type="submission" date="2017-02" db="UniProtKB">
        <authorList>
            <consortium name="WormBaseParasite"/>
        </authorList>
    </citation>
    <scope>IDENTIFICATION</scope>
</reference>
<dbReference type="InterPro" id="IPR036572">
    <property type="entry name" value="Doublecortin_dom_sf"/>
</dbReference>
<feature type="region of interest" description="Disordered" evidence="1">
    <location>
        <begin position="271"/>
        <end position="290"/>
    </location>
</feature>
<proteinExistence type="predicted"/>
<evidence type="ECO:0000313" key="4">
    <source>
        <dbReference type="WBParaSite" id="DME_0000956301-mRNA-1"/>
    </source>
</evidence>
<feature type="domain" description="Doublecortin" evidence="2">
    <location>
        <begin position="50"/>
        <end position="132"/>
    </location>
</feature>
<dbReference type="InterPro" id="IPR003533">
    <property type="entry name" value="Doublecortin_dom"/>
</dbReference>
<dbReference type="AlphaFoldDB" id="A0A0N4UNR5"/>
<evidence type="ECO:0000256" key="1">
    <source>
        <dbReference type="SAM" id="MobiDB-lite"/>
    </source>
</evidence>
<accession>A0A0N4UNR5</accession>
<evidence type="ECO:0000313" key="3">
    <source>
        <dbReference type="Proteomes" id="UP000038040"/>
    </source>
</evidence>
<feature type="region of interest" description="Disordered" evidence="1">
    <location>
        <begin position="417"/>
        <end position="447"/>
    </location>
</feature>
<protein>
    <submittedName>
        <fullName evidence="4">Doublecortin domain-containing protein</fullName>
    </submittedName>
</protein>
<evidence type="ECO:0000259" key="2">
    <source>
        <dbReference type="PROSITE" id="PS50309"/>
    </source>
</evidence>
<name>A0A0N4UNR5_DRAME</name>
<dbReference type="SUPFAM" id="SSF89837">
    <property type="entry name" value="Doublecortin (DC)"/>
    <property type="match status" value="1"/>
</dbReference>
<dbReference type="Gene3D" id="3.10.20.230">
    <property type="entry name" value="Doublecortin domain"/>
    <property type="match status" value="1"/>
</dbReference>
<dbReference type="PROSITE" id="PS50309">
    <property type="entry name" value="DC"/>
    <property type="match status" value="1"/>
</dbReference>
<dbReference type="GO" id="GO:0035556">
    <property type="term" value="P:intracellular signal transduction"/>
    <property type="evidence" value="ECO:0007669"/>
    <property type="project" value="InterPro"/>
</dbReference>
<dbReference type="WBParaSite" id="DME_0000956301-mRNA-1">
    <property type="protein sequence ID" value="DME_0000956301-mRNA-1"/>
    <property type="gene ID" value="DME_0000956301"/>
</dbReference>